<evidence type="ECO:0000256" key="1">
    <source>
        <dbReference type="SAM" id="Coils"/>
    </source>
</evidence>
<proteinExistence type="predicted"/>
<evidence type="ECO:0000313" key="4">
    <source>
        <dbReference type="Proteomes" id="UP001498398"/>
    </source>
</evidence>
<reference evidence="3 4" key="1">
    <citation type="submission" date="2024-01" db="EMBL/GenBank/DDBJ databases">
        <title>A draft genome for the cacao thread blight pathogen Marasmiellus scandens.</title>
        <authorList>
            <person name="Baruah I.K."/>
            <person name="Leung J."/>
            <person name="Bukari Y."/>
            <person name="Amoako-Attah I."/>
            <person name="Meinhardt L.W."/>
            <person name="Bailey B.A."/>
            <person name="Cohen S.P."/>
        </authorList>
    </citation>
    <scope>NUCLEOTIDE SEQUENCE [LARGE SCALE GENOMIC DNA]</scope>
    <source>
        <strain evidence="3 4">GH-19</strain>
    </source>
</reference>
<sequence>MSSLPRVLMTPTLSSTPARAGTVFKQSRSPFNNDDSSYKRAKRGREPFGYSSVANSDPLVVPSSQSPELIPYQLQVDSPSTKPLPFPEQPAEYESQTQDDSQDIYGQFEAKARLRRENRDTALVAPQATALRHGNGDTTLVESKVKTPLKPFILKSSLEDAMNDVKCKSSLYNFCEPDKITGFAEVPYPLHISRPGPLPSTHEYVAENIQLCEYLFAERQKSETLSVNLKAASEAINAATAHIHQLEEIVSIVEEKHRVVFEENYGLRRRLKVLEERVKRATRELLDFGDSEASNDTDENLYYACSRLQVKLKCTK</sequence>
<dbReference type="EMBL" id="JBANRG010000029">
    <property type="protein sequence ID" value="KAK7452203.1"/>
    <property type="molecule type" value="Genomic_DNA"/>
</dbReference>
<name>A0ABR1J6J8_9AGAR</name>
<organism evidence="3 4">
    <name type="scientific">Marasmiellus scandens</name>
    <dbReference type="NCBI Taxonomy" id="2682957"/>
    <lineage>
        <taxon>Eukaryota</taxon>
        <taxon>Fungi</taxon>
        <taxon>Dikarya</taxon>
        <taxon>Basidiomycota</taxon>
        <taxon>Agaricomycotina</taxon>
        <taxon>Agaricomycetes</taxon>
        <taxon>Agaricomycetidae</taxon>
        <taxon>Agaricales</taxon>
        <taxon>Marasmiineae</taxon>
        <taxon>Omphalotaceae</taxon>
        <taxon>Marasmiellus</taxon>
    </lineage>
</organism>
<gene>
    <name evidence="3" type="ORF">VKT23_012306</name>
</gene>
<keyword evidence="1" id="KW-0175">Coiled coil</keyword>
<feature type="coiled-coil region" evidence="1">
    <location>
        <begin position="229"/>
        <end position="284"/>
    </location>
</feature>
<accession>A0ABR1J6J8</accession>
<protein>
    <submittedName>
        <fullName evidence="3">Uncharacterized protein</fullName>
    </submittedName>
</protein>
<feature type="compositionally biased region" description="Polar residues" evidence="2">
    <location>
        <begin position="24"/>
        <end position="35"/>
    </location>
</feature>
<evidence type="ECO:0000256" key="2">
    <source>
        <dbReference type="SAM" id="MobiDB-lite"/>
    </source>
</evidence>
<comment type="caution">
    <text evidence="3">The sequence shown here is derived from an EMBL/GenBank/DDBJ whole genome shotgun (WGS) entry which is preliminary data.</text>
</comment>
<keyword evidence="4" id="KW-1185">Reference proteome</keyword>
<evidence type="ECO:0000313" key="3">
    <source>
        <dbReference type="EMBL" id="KAK7452203.1"/>
    </source>
</evidence>
<dbReference type="Proteomes" id="UP001498398">
    <property type="component" value="Unassembled WGS sequence"/>
</dbReference>
<feature type="region of interest" description="Disordered" evidence="2">
    <location>
        <begin position="1"/>
        <end position="102"/>
    </location>
</feature>